<dbReference type="EMBL" id="BRLH01000001">
    <property type="protein sequence ID" value="GKX54808.1"/>
    <property type="molecule type" value="Genomic_DNA"/>
</dbReference>
<dbReference type="Gene3D" id="2.60.40.1090">
    <property type="entry name" value="Fimbrial-type adhesion domain"/>
    <property type="match status" value="1"/>
</dbReference>
<sequence>MLKSHFKAAYTLSVIGLCYFSFSFSVQALTLVHYPQWVAGGAASGTSGTCYHTLPELAPLSVTRTLVVDNHLPVGSELFHWGYGEFIPNINGYCIPNGTNNVSSYGRFFTVLAGNAFADANGAFATSIPGIGIKFFITYTSRGVSAYRPAASSQTSRLVSYAGWIPASTPINIEYPIMNSNGSGVWFYTDVTTTSPATHHFSQQANNVGYSIRAVLVKTGNITYTTTPLSIPQSAEFKAIDLGNTTNLPNLIGGGGITIVPPTCRLKTPTDYAINMGRWVHSGPGSHQPGIALPAYGVAKPININLECSGSLDNVYFRFEDAGTSPLSNKNVSLYDGSGTRIDGLEIEMQYGGSRINVDNTTKTDVGAHGTVKTNPQDFSFNSQSTVPFTARYVQRSAIKKGGVGYTGSVTGKVNMYVTYQ</sequence>
<feature type="domain" description="Fimbrial-type adhesion" evidence="1">
    <location>
        <begin position="258"/>
        <end position="421"/>
    </location>
</feature>
<dbReference type="RefSeq" id="WP_027273332.1">
    <property type="nucleotide sequence ID" value="NZ_BRLH01000001.1"/>
</dbReference>
<reference evidence="2" key="1">
    <citation type="submission" date="2022-06" db="EMBL/GenBank/DDBJ databases">
        <title>Draft genome sequences of Leminorella grimontii str. JCM5902.</title>
        <authorList>
            <person name="Wakabayashi Y."/>
            <person name="Kojima K."/>
        </authorList>
    </citation>
    <scope>NUCLEOTIDE SEQUENCE</scope>
    <source>
        <strain evidence="2">JCM 5902</strain>
    </source>
</reference>
<protein>
    <recommendedName>
        <fullName evidence="1">Fimbrial-type adhesion domain-containing protein</fullName>
    </recommendedName>
</protein>
<keyword evidence="3" id="KW-1185">Reference proteome</keyword>
<evidence type="ECO:0000313" key="3">
    <source>
        <dbReference type="Proteomes" id="UP001058124"/>
    </source>
</evidence>
<dbReference type="Gene3D" id="2.60.40.3310">
    <property type="match status" value="1"/>
</dbReference>
<gene>
    <name evidence="2" type="ORF">SOASR030_09200</name>
</gene>
<dbReference type="GO" id="GO:0007155">
    <property type="term" value="P:cell adhesion"/>
    <property type="evidence" value="ECO:0007669"/>
    <property type="project" value="InterPro"/>
</dbReference>
<evidence type="ECO:0000313" key="2">
    <source>
        <dbReference type="EMBL" id="GKX54808.1"/>
    </source>
</evidence>
<comment type="caution">
    <text evidence="2">The sequence shown here is derived from an EMBL/GenBank/DDBJ whole genome shotgun (WGS) entry which is preliminary data.</text>
</comment>
<evidence type="ECO:0000259" key="1">
    <source>
        <dbReference type="Pfam" id="PF00419"/>
    </source>
</evidence>
<dbReference type="GO" id="GO:0009289">
    <property type="term" value="C:pilus"/>
    <property type="evidence" value="ECO:0007669"/>
    <property type="project" value="InterPro"/>
</dbReference>
<accession>A0AAV5MY78</accession>
<dbReference type="InterPro" id="IPR000259">
    <property type="entry name" value="Adhesion_dom_fimbrial"/>
</dbReference>
<dbReference type="Pfam" id="PF00419">
    <property type="entry name" value="Fimbrial"/>
    <property type="match status" value="1"/>
</dbReference>
<dbReference type="InterPro" id="IPR036937">
    <property type="entry name" value="Adhesion_dom_fimbrial_sf"/>
</dbReference>
<dbReference type="InterPro" id="IPR008966">
    <property type="entry name" value="Adhesion_dom_sf"/>
</dbReference>
<dbReference type="Proteomes" id="UP001058124">
    <property type="component" value="Unassembled WGS sequence"/>
</dbReference>
<name>A0AAV5MY78_9GAMM</name>
<organism evidence="2 3">
    <name type="scientific">Leminorella grimontii</name>
    <dbReference type="NCBI Taxonomy" id="82981"/>
    <lineage>
        <taxon>Bacteria</taxon>
        <taxon>Pseudomonadati</taxon>
        <taxon>Pseudomonadota</taxon>
        <taxon>Gammaproteobacteria</taxon>
        <taxon>Enterobacterales</taxon>
        <taxon>Budviciaceae</taxon>
        <taxon>Leminorella</taxon>
    </lineage>
</organism>
<proteinExistence type="predicted"/>
<dbReference type="SUPFAM" id="SSF49401">
    <property type="entry name" value="Bacterial adhesins"/>
    <property type="match status" value="1"/>
</dbReference>
<dbReference type="AlphaFoldDB" id="A0AAV5MY78"/>